<dbReference type="PROSITE" id="PS50943">
    <property type="entry name" value="HTH_CROC1"/>
    <property type="match status" value="1"/>
</dbReference>
<dbReference type="CDD" id="cd02209">
    <property type="entry name" value="cupin_XRE_C"/>
    <property type="match status" value="1"/>
</dbReference>
<keyword evidence="1" id="KW-0238">DNA-binding</keyword>
<dbReference type="GO" id="GO:0003700">
    <property type="term" value="F:DNA-binding transcription factor activity"/>
    <property type="evidence" value="ECO:0007669"/>
    <property type="project" value="TreeGrafter"/>
</dbReference>
<dbReference type="SUPFAM" id="SSF47413">
    <property type="entry name" value="lambda repressor-like DNA-binding domains"/>
    <property type="match status" value="1"/>
</dbReference>
<keyword evidence="4" id="KW-1185">Reference proteome</keyword>
<evidence type="ECO:0000259" key="2">
    <source>
        <dbReference type="PROSITE" id="PS50943"/>
    </source>
</evidence>
<gene>
    <name evidence="3" type="ORF">Aple_020940</name>
</gene>
<protein>
    <submittedName>
        <fullName evidence="3">Transcriptional regulator</fullName>
    </submittedName>
</protein>
<dbReference type="PANTHER" id="PTHR46797">
    <property type="entry name" value="HTH-TYPE TRANSCRIPTIONAL REGULATOR"/>
    <property type="match status" value="1"/>
</dbReference>
<evidence type="ECO:0000313" key="4">
    <source>
        <dbReference type="Proteomes" id="UP000377595"/>
    </source>
</evidence>
<dbReference type="OrthoDB" id="5114244at2"/>
<accession>A0A5M3XM05</accession>
<dbReference type="InterPro" id="IPR014710">
    <property type="entry name" value="RmlC-like_jellyroll"/>
</dbReference>
<name>A0A5M3XM05_9ACTN</name>
<dbReference type="Gene3D" id="1.10.260.40">
    <property type="entry name" value="lambda repressor-like DNA-binding domains"/>
    <property type="match status" value="1"/>
</dbReference>
<reference evidence="3 4" key="1">
    <citation type="submission" date="2019-10" db="EMBL/GenBank/DDBJ databases">
        <title>Whole genome shotgun sequence of Acrocarpospora pleiomorpha NBRC 16267.</title>
        <authorList>
            <person name="Ichikawa N."/>
            <person name="Kimura A."/>
            <person name="Kitahashi Y."/>
            <person name="Komaki H."/>
            <person name="Oguchi A."/>
        </authorList>
    </citation>
    <scope>NUCLEOTIDE SEQUENCE [LARGE SCALE GENOMIC DNA]</scope>
    <source>
        <strain evidence="3 4">NBRC 16267</strain>
    </source>
</reference>
<dbReference type="InterPro" id="IPR010982">
    <property type="entry name" value="Lambda_DNA-bd_dom_sf"/>
</dbReference>
<dbReference type="InterPro" id="IPR013096">
    <property type="entry name" value="Cupin_2"/>
</dbReference>
<dbReference type="SMART" id="SM00530">
    <property type="entry name" value="HTH_XRE"/>
    <property type="match status" value="1"/>
</dbReference>
<sequence>MDAPDAPNQQSADQTMAQVGARIRVLRSRRGLTLKEVAERTGISTSMLSMLERGVSNASVGTLVSVASALGLHMYDLFDRPDPGAGTPVTRLAEQTLIRAGEGTTRRVAHNDTQAGVELAVNTYEPGGASGPRATHHGGREFGLVVSGSLTVELGGEIYELTEGDVIAYPSGRPHRIVNPGPDEAVAVWINID</sequence>
<dbReference type="EMBL" id="BLAF01000010">
    <property type="protein sequence ID" value="GES19198.1"/>
    <property type="molecule type" value="Genomic_DNA"/>
</dbReference>
<dbReference type="Pfam" id="PF07883">
    <property type="entry name" value="Cupin_2"/>
    <property type="match status" value="1"/>
</dbReference>
<dbReference type="GO" id="GO:0003677">
    <property type="term" value="F:DNA binding"/>
    <property type="evidence" value="ECO:0007669"/>
    <property type="project" value="UniProtKB-KW"/>
</dbReference>
<dbReference type="Proteomes" id="UP000377595">
    <property type="component" value="Unassembled WGS sequence"/>
</dbReference>
<dbReference type="PANTHER" id="PTHR46797:SF1">
    <property type="entry name" value="METHYLPHOSPHONATE SYNTHASE"/>
    <property type="match status" value="1"/>
</dbReference>
<dbReference type="RefSeq" id="WP_155344294.1">
    <property type="nucleotide sequence ID" value="NZ_BAAAHM010000018.1"/>
</dbReference>
<dbReference type="CDD" id="cd00093">
    <property type="entry name" value="HTH_XRE"/>
    <property type="match status" value="1"/>
</dbReference>
<proteinExistence type="predicted"/>
<comment type="caution">
    <text evidence="3">The sequence shown here is derived from an EMBL/GenBank/DDBJ whole genome shotgun (WGS) entry which is preliminary data.</text>
</comment>
<dbReference type="GO" id="GO:0005829">
    <property type="term" value="C:cytosol"/>
    <property type="evidence" value="ECO:0007669"/>
    <property type="project" value="TreeGrafter"/>
</dbReference>
<organism evidence="3 4">
    <name type="scientific">Acrocarpospora pleiomorpha</name>
    <dbReference type="NCBI Taxonomy" id="90975"/>
    <lineage>
        <taxon>Bacteria</taxon>
        <taxon>Bacillati</taxon>
        <taxon>Actinomycetota</taxon>
        <taxon>Actinomycetes</taxon>
        <taxon>Streptosporangiales</taxon>
        <taxon>Streptosporangiaceae</taxon>
        <taxon>Acrocarpospora</taxon>
    </lineage>
</organism>
<dbReference type="InterPro" id="IPR050807">
    <property type="entry name" value="TransReg_Diox_bact_type"/>
</dbReference>
<feature type="domain" description="HTH cro/C1-type" evidence="2">
    <location>
        <begin position="23"/>
        <end position="77"/>
    </location>
</feature>
<dbReference type="Pfam" id="PF01381">
    <property type="entry name" value="HTH_3"/>
    <property type="match status" value="1"/>
</dbReference>
<dbReference type="SUPFAM" id="SSF51182">
    <property type="entry name" value="RmlC-like cupins"/>
    <property type="match status" value="1"/>
</dbReference>
<dbReference type="InterPro" id="IPR001387">
    <property type="entry name" value="Cro/C1-type_HTH"/>
</dbReference>
<dbReference type="InterPro" id="IPR011051">
    <property type="entry name" value="RmlC_Cupin_sf"/>
</dbReference>
<evidence type="ECO:0000256" key="1">
    <source>
        <dbReference type="ARBA" id="ARBA00023125"/>
    </source>
</evidence>
<evidence type="ECO:0000313" key="3">
    <source>
        <dbReference type="EMBL" id="GES19198.1"/>
    </source>
</evidence>
<dbReference type="Gene3D" id="2.60.120.10">
    <property type="entry name" value="Jelly Rolls"/>
    <property type="match status" value="1"/>
</dbReference>
<dbReference type="AlphaFoldDB" id="A0A5M3XM05"/>